<keyword evidence="3" id="KW-1185">Reference proteome</keyword>
<evidence type="ECO:0000313" key="3">
    <source>
        <dbReference type="Proteomes" id="UP000281553"/>
    </source>
</evidence>
<dbReference type="EMBL" id="UYRU01076969">
    <property type="protein sequence ID" value="VDN27564.1"/>
    <property type="molecule type" value="Genomic_DNA"/>
</dbReference>
<organism evidence="2 3">
    <name type="scientific">Dibothriocephalus latus</name>
    <name type="common">Fish tapeworm</name>
    <name type="synonym">Diphyllobothrium latum</name>
    <dbReference type="NCBI Taxonomy" id="60516"/>
    <lineage>
        <taxon>Eukaryota</taxon>
        <taxon>Metazoa</taxon>
        <taxon>Spiralia</taxon>
        <taxon>Lophotrochozoa</taxon>
        <taxon>Platyhelminthes</taxon>
        <taxon>Cestoda</taxon>
        <taxon>Eucestoda</taxon>
        <taxon>Diphyllobothriidea</taxon>
        <taxon>Diphyllobothriidae</taxon>
        <taxon>Dibothriocephalus</taxon>
    </lineage>
</organism>
<sequence length="94" mass="10770">MLMADLPMEEYAILRVYFIVNYVYVGDTEENDPRDGRAQNSLSKRPKPDRFDGNQFGERSIMKSIKEIVYSIGIVNDAIESNGMSQHRIDPTVL</sequence>
<evidence type="ECO:0000256" key="1">
    <source>
        <dbReference type="SAM" id="MobiDB-lite"/>
    </source>
</evidence>
<dbReference type="Proteomes" id="UP000281553">
    <property type="component" value="Unassembled WGS sequence"/>
</dbReference>
<evidence type="ECO:0000313" key="2">
    <source>
        <dbReference type="EMBL" id="VDN27564.1"/>
    </source>
</evidence>
<reference evidence="2 3" key="1">
    <citation type="submission" date="2018-11" db="EMBL/GenBank/DDBJ databases">
        <authorList>
            <consortium name="Pathogen Informatics"/>
        </authorList>
    </citation>
    <scope>NUCLEOTIDE SEQUENCE [LARGE SCALE GENOMIC DNA]</scope>
</reference>
<protein>
    <submittedName>
        <fullName evidence="2">Uncharacterized protein</fullName>
    </submittedName>
</protein>
<accession>A0A3P7MDM6</accession>
<dbReference type="AlphaFoldDB" id="A0A3P7MDM6"/>
<feature type="region of interest" description="Disordered" evidence="1">
    <location>
        <begin position="28"/>
        <end position="56"/>
    </location>
</feature>
<proteinExistence type="predicted"/>
<gene>
    <name evidence="2" type="ORF">DILT_LOCUS15031</name>
</gene>
<name>A0A3P7MDM6_DIBLA</name>